<dbReference type="InterPro" id="IPR051928">
    <property type="entry name" value="NorD/CobT"/>
</dbReference>
<dbReference type="GO" id="GO:0009236">
    <property type="term" value="P:cobalamin biosynthetic process"/>
    <property type="evidence" value="ECO:0007669"/>
    <property type="project" value="InterPro"/>
</dbReference>
<feature type="compositionally biased region" description="Acidic residues" evidence="1">
    <location>
        <begin position="225"/>
        <end position="250"/>
    </location>
</feature>
<evidence type="ECO:0000256" key="1">
    <source>
        <dbReference type="SAM" id="MobiDB-lite"/>
    </source>
</evidence>
<gene>
    <name evidence="3" type="ORF">D5366_00275</name>
</gene>
<dbReference type="PANTHER" id="PTHR41248">
    <property type="entry name" value="NORD PROTEIN"/>
    <property type="match status" value="1"/>
</dbReference>
<dbReference type="EMBL" id="CP032485">
    <property type="protein sequence ID" value="QDH23961.1"/>
    <property type="molecule type" value="Genomic_DNA"/>
</dbReference>
<dbReference type="Pfam" id="PF06213">
    <property type="entry name" value="CobT"/>
    <property type="match status" value="1"/>
</dbReference>
<evidence type="ECO:0000259" key="2">
    <source>
        <dbReference type="Pfam" id="PF11775"/>
    </source>
</evidence>
<keyword evidence="4" id="KW-1185">Reference proteome</keyword>
<dbReference type="PANTHER" id="PTHR41248:SF1">
    <property type="entry name" value="NORD PROTEIN"/>
    <property type="match status" value="1"/>
</dbReference>
<evidence type="ECO:0000313" key="4">
    <source>
        <dbReference type="Proteomes" id="UP000317214"/>
    </source>
</evidence>
<feature type="compositionally biased region" description="Polar residues" evidence="1">
    <location>
        <begin position="1"/>
        <end position="12"/>
    </location>
</feature>
<feature type="compositionally biased region" description="Acidic residues" evidence="1">
    <location>
        <begin position="259"/>
        <end position="290"/>
    </location>
</feature>
<reference evidence="3 4" key="1">
    <citation type="submission" date="2018-09" db="EMBL/GenBank/DDBJ databases">
        <title>The complete genome sequence of Neokomagataea tanensis NBRC 106556(T).</title>
        <authorList>
            <person name="Chua K.-O."/>
            <person name="See-Too W.-S."/>
            <person name="Hong K.-W."/>
            <person name="Yin W.-F."/>
            <person name="Chan K.-G."/>
        </authorList>
    </citation>
    <scope>NUCLEOTIDE SEQUENCE [LARGE SCALE GENOMIC DNA]</scope>
    <source>
        <strain evidence="4">AH13 \ NBRC 106556</strain>
    </source>
</reference>
<name>A0A4Y6V5Q4_9PROT</name>
<organism evidence="3 4">
    <name type="scientific">Neokomagataea tanensis</name>
    <dbReference type="NCBI Taxonomy" id="661191"/>
    <lineage>
        <taxon>Bacteria</taxon>
        <taxon>Pseudomonadati</taxon>
        <taxon>Pseudomonadota</taxon>
        <taxon>Alphaproteobacteria</taxon>
        <taxon>Acetobacterales</taxon>
        <taxon>Acetobacteraceae</taxon>
        <taxon>Neokomagataea</taxon>
    </lineage>
</organism>
<feature type="region of interest" description="Disordered" evidence="1">
    <location>
        <begin position="1"/>
        <end position="21"/>
    </location>
</feature>
<proteinExistence type="predicted"/>
<protein>
    <submittedName>
        <fullName evidence="3">Cobaltochelatase subunit CobT</fullName>
    </submittedName>
</protein>
<dbReference type="Proteomes" id="UP000317214">
    <property type="component" value="Chromosome"/>
</dbReference>
<feature type="region of interest" description="Disordered" evidence="1">
    <location>
        <begin position="43"/>
        <end position="80"/>
    </location>
</feature>
<accession>A0A4Y6V5Q4</accession>
<dbReference type="InterPro" id="IPR036465">
    <property type="entry name" value="vWFA_dom_sf"/>
</dbReference>
<evidence type="ECO:0000313" key="3">
    <source>
        <dbReference type="EMBL" id="QDH23961.1"/>
    </source>
</evidence>
<feature type="compositionally biased region" description="Low complexity" evidence="1">
    <location>
        <begin position="294"/>
        <end position="305"/>
    </location>
</feature>
<dbReference type="RefSeq" id="WP_141491797.1">
    <property type="nucleotide sequence ID" value="NZ_CP032485.1"/>
</dbReference>
<dbReference type="Gene3D" id="3.40.50.410">
    <property type="entry name" value="von Willebrand factor, type A domain"/>
    <property type="match status" value="1"/>
</dbReference>
<dbReference type="Pfam" id="PF11775">
    <property type="entry name" value="CobT_C"/>
    <property type="match status" value="1"/>
</dbReference>
<dbReference type="InterPro" id="IPR025861">
    <property type="entry name" value="CobT_VWA_dom"/>
</dbReference>
<dbReference type="InterPro" id="IPR006538">
    <property type="entry name" value="CobT"/>
</dbReference>
<sequence>MSASKTVTNRSSAHAADEDFRRATVATLRALGNAPDQHVDFLDAATSKPTRKKHSDDAETIHLPSLSAAPSSMERNRVRGAADAAALRLRHHRDHLTKHPPEPEAHATFDAIEQARCEIYGSRYMDGVRANLNLRSALECRDHGCSRMVTREDMPASIALDLLAREAISGQKAPLEAGPALEEWRSYLSPKAHQALADMAAAQGDQKAFAQACTRLLGACSLTEAPEESDETSTDDNAAEDSPESDDEAAPVDQSDTSDSGEEMQEEDEEDSSSSDAGESGDDGDAETSDMLDAPETGAEEAAGPSDQSNDTAYDGPQKTAPCYTAFTTEHDEEVGAADLCDPAELDRLRQQLDQQLVQLQGVISRLAHRLQRRLMAQQQRRWEFDQEEGMIDAGRLARVVTNPTLPLSYKFETEMEFQDTVVTLLIDNSGSMRGRPIGTAAICGDILARTLERCGVKVEVLGFTTRQWKGGKSRESWIRSGRPPHPGRLNDLRHIIYKDADTPWRRARRNLGLMLRDGLLKENIDGEALLWAWGRLRRRSEKRRILMVISDGAPVDDSTFSANPHDYLEEHLRSVITKIENDTRTELLAIGIGHDVTRYYRDSVTITSAEELGGTMMAQLSELFRPAHPSRK</sequence>
<dbReference type="AlphaFoldDB" id="A0A4Y6V5Q4"/>
<feature type="domain" description="Cobalamin biosynthesis protein CobT VWA" evidence="2">
    <location>
        <begin position="410"/>
        <end position="625"/>
    </location>
</feature>
<feature type="region of interest" description="Disordered" evidence="1">
    <location>
        <begin position="223"/>
        <end position="318"/>
    </location>
</feature>
<dbReference type="SUPFAM" id="SSF53300">
    <property type="entry name" value="vWA-like"/>
    <property type="match status" value="1"/>
</dbReference>
<dbReference type="OrthoDB" id="9764783at2"/>
<dbReference type="PIRSF" id="PIRSF031715">
    <property type="entry name" value="Cob_chel_CobT"/>
    <property type="match status" value="1"/>
</dbReference>
<dbReference type="KEGG" id="ntn:D5366_00275"/>